<keyword evidence="2 3" id="KW-0408">Iron</keyword>
<evidence type="ECO:0000259" key="5">
    <source>
        <dbReference type="PROSITE" id="PS51007"/>
    </source>
</evidence>
<keyword evidence="7" id="KW-1185">Reference proteome</keyword>
<keyword evidence="3" id="KW-0349">Heme</keyword>
<dbReference type="AlphaFoldDB" id="A0A9E2W7H3"/>
<evidence type="ECO:0000256" key="2">
    <source>
        <dbReference type="ARBA" id="ARBA00023004"/>
    </source>
</evidence>
<feature type="domain" description="Cytochrome c" evidence="5">
    <location>
        <begin position="96"/>
        <end position="278"/>
    </location>
</feature>
<evidence type="ECO:0000256" key="4">
    <source>
        <dbReference type="SAM" id="MobiDB-lite"/>
    </source>
</evidence>
<organism evidence="6 7">
    <name type="scientific">Pinibacter aurantiacus</name>
    <dbReference type="NCBI Taxonomy" id="2851599"/>
    <lineage>
        <taxon>Bacteria</taxon>
        <taxon>Pseudomonadati</taxon>
        <taxon>Bacteroidota</taxon>
        <taxon>Chitinophagia</taxon>
        <taxon>Chitinophagales</taxon>
        <taxon>Chitinophagaceae</taxon>
        <taxon>Pinibacter</taxon>
    </lineage>
</organism>
<dbReference type="PROSITE" id="PS51007">
    <property type="entry name" value="CYTC"/>
    <property type="match status" value="2"/>
</dbReference>
<dbReference type="GO" id="GO:0020037">
    <property type="term" value="F:heme binding"/>
    <property type="evidence" value="ECO:0007669"/>
    <property type="project" value="InterPro"/>
</dbReference>
<dbReference type="GO" id="GO:0046872">
    <property type="term" value="F:metal ion binding"/>
    <property type="evidence" value="ECO:0007669"/>
    <property type="project" value="UniProtKB-KW"/>
</dbReference>
<feature type="domain" description="Cytochrome c" evidence="5">
    <location>
        <begin position="289"/>
        <end position="464"/>
    </location>
</feature>
<name>A0A9E2W7H3_9BACT</name>
<dbReference type="PANTHER" id="PTHR30600:SF9">
    <property type="entry name" value="BLR7738 PROTEIN"/>
    <property type="match status" value="1"/>
</dbReference>
<keyword evidence="1 3" id="KW-0479">Metal-binding</keyword>
<dbReference type="RefSeq" id="WP_217790332.1">
    <property type="nucleotide sequence ID" value="NZ_JAHSPG010000003.1"/>
</dbReference>
<evidence type="ECO:0000256" key="1">
    <source>
        <dbReference type="ARBA" id="ARBA00022723"/>
    </source>
</evidence>
<proteinExistence type="predicted"/>
<accession>A0A9E2W7H3</accession>
<reference evidence="6" key="1">
    <citation type="submission" date="2021-06" db="EMBL/GenBank/DDBJ databases">
        <authorList>
            <person name="Huq M.A."/>
        </authorList>
    </citation>
    <scope>NUCLEOTIDE SEQUENCE</scope>
    <source>
        <strain evidence="6">MAH-26</strain>
    </source>
</reference>
<dbReference type="GO" id="GO:0004130">
    <property type="term" value="F:cytochrome-c peroxidase activity"/>
    <property type="evidence" value="ECO:0007669"/>
    <property type="project" value="TreeGrafter"/>
</dbReference>
<sequence length="464" mass="51620">MKSMIVGLGIVAFAAVILGNSTKTSGPGKDEKPEPIPPSAQRTGNAEKGYAYLTTGDYVKGGIPYSFFKMAMGKEKKNYLQRDGLNANVSYDYTVVKATNGENLVAPNCMQCHAQVFNDSVYIGMGNTFIDFSNGQKLDIRQLNTLEKVLKTTAPKKYRAALPFITVAKAIGPKLITEVRGVNAADRLAAVLAAHRNPETFEWSDEPLLDVPDEVYPTDVPAWWLLKKKNAMFYTGFGRGDFGRFLMASNLLTVNDTSESREVDGKINDVLAYIYSIQPPKYPGNVDANLAAKGKSLFIDNCSKCHGTYGDDDAYPNLLIPESIIKTDSMLFKSNYQNPQFVTWFNNSWFSKGDHPAKLQPYNGYIAPPLDGVWATAPYLHNGSVPTIDGVLNSKARPKYWSRNFDDPQYDYQNLGWPYKTETKADNTVTYNTTLKGYGNYGHYFGDKLTAQERKAVVEYLKTL</sequence>
<dbReference type="Pfam" id="PF21419">
    <property type="entry name" value="RoxA-like_Cyt-c"/>
    <property type="match status" value="1"/>
</dbReference>
<protein>
    <submittedName>
        <fullName evidence="6">C-type cytochrome</fullName>
    </submittedName>
</protein>
<evidence type="ECO:0000313" key="7">
    <source>
        <dbReference type="Proteomes" id="UP000812270"/>
    </source>
</evidence>
<dbReference type="Proteomes" id="UP000812270">
    <property type="component" value="Unassembled WGS sequence"/>
</dbReference>
<feature type="region of interest" description="Disordered" evidence="4">
    <location>
        <begin position="23"/>
        <end position="44"/>
    </location>
</feature>
<comment type="caution">
    <text evidence="6">The sequence shown here is derived from an EMBL/GenBank/DDBJ whole genome shotgun (WGS) entry which is preliminary data.</text>
</comment>
<dbReference type="PANTHER" id="PTHR30600">
    <property type="entry name" value="CYTOCHROME C PEROXIDASE-RELATED"/>
    <property type="match status" value="1"/>
</dbReference>
<evidence type="ECO:0000256" key="3">
    <source>
        <dbReference type="PROSITE-ProRule" id="PRU00433"/>
    </source>
</evidence>
<dbReference type="EMBL" id="JAHSPG010000003">
    <property type="protein sequence ID" value="MBV4356686.1"/>
    <property type="molecule type" value="Genomic_DNA"/>
</dbReference>
<dbReference type="GO" id="GO:0009055">
    <property type="term" value="F:electron transfer activity"/>
    <property type="evidence" value="ECO:0007669"/>
    <property type="project" value="InterPro"/>
</dbReference>
<evidence type="ECO:0000313" key="6">
    <source>
        <dbReference type="EMBL" id="MBV4356686.1"/>
    </source>
</evidence>
<gene>
    <name evidence="6" type="ORF">KTO63_05950</name>
</gene>
<dbReference type="InterPro" id="IPR051395">
    <property type="entry name" value="Cytochrome_c_Peroxidase/MauG"/>
</dbReference>
<dbReference type="InterPro" id="IPR009056">
    <property type="entry name" value="Cyt_c-like_dom"/>
</dbReference>